<proteinExistence type="predicted"/>
<dbReference type="EMBL" id="CM047742">
    <property type="protein sequence ID" value="KAJ0033917.1"/>
    <property type="molecule type" value="Genomic_DNA"/>
</dbReference>
<name>A0ACC0YC51_9ROSI</name>
<evidence type="ECO:0000313" key="1">
    <source>
        <dbReference type="EMBL" id="KAJ0033917.1"/>
    </source>
</evidence>
<evidence type="ECO:0000313" key="2">
    <source>
        <dbReference type="Proteomes" id="UP001163603"/>
    </source>
</evidence>
<gene>
    <name evidence="1" type="ORF">Pint_24166</name>
</gene>
<protein>
    <submittedName>
        <fullName evidence="1">Uncharacterized protein</fullName>
    </submittedName>
</protein>
<comment type="caution">
    <text evidence="1">The sequence shown here is derived from an EMBL/GenBank/DDBJ whole genome shotgun (WGS) entry which is preliminary data.</text>
</comment>
<sequence>MNMANNSTLDGDINMEQAPNSSTTLDGDINTEQAPESLATLDGDSNTDEQAKSPGSSLDGVMKIEQAPESPGTLDGGRELSRNSPVVETEKIPEENGNAQVSDGKKEKEQGKSVVPYYKLFSFADSFDYFLIFWGTIAAIGNGLCMPLMSLLLGELIDAAGKPTSTTVMVHGVFKVSLKFVYLALGACAASFLQVSSWTVTGERQAARIRSLYLKTILRQEIGFFDKETSTGEIVGRMSGDTILIQDAMGEKVGQFIQNIFSFFGGFVLAFARGWLLTLVMLCSIPPIAISGGLMMKLIGTLASHEQTAYSQAATIVDQTIGSIRTVASYTGEQLAISKYNKSLIKAYKSSVQQGLATGLGMGIVMFISYCGYGLAVWFGGRMIIDKGYTGGDVLIVIFGVLLGSASLGQASPSLSAFAAGQAAAFKMFEAINRRPDIDAYDTNGRKLDEIRGSHFELLKDHDGAYSQLIRLQEIGKESQKDASIQSDSGRHSWVQYVASPISRISDRSPEMSPEKSPEKSIDSTPASEKPQISQQVSLSRLARLNSPEIPMLLLGSIFAAANGVILPIFGMVLASVIKTFYEPEEKLKRDSSFWALIFVAIGVACFLSFPMSSYFFGVAGCKLIKRIRSMCFEKVVHMEIGWFDEAEHSSGAIGARLSSDATSVRSSVGDTLALLVQNAATAAAGLIIGFKTNWELSLIILAFFPLLGLSAYGQMKAIYFSSVSGNDKKMYEEASQVVSDAVGSIRTVASFCTEEKVIELYQKKCDGPVKAKIKQGLIRGLCYGLSFFFFFFIYAVEFFIGGILVNHGRTTFNDFFHVSISFFMSNKYFNMTAFGISRTTSLAPDVAKAKTSSASVFGLLDQISKIDSSDNTGTTLDNVRGEVEFRHVSFKYPTRPDTEIFHDLCLTIHSGKVMFYVS</sequence>
<keyword evidence="2" id="KW-1185">Reference proteome</keyword>
<accession>A0ACC0YC51</accession>
<organism evidence="1 2">
    <name type="scientific">Pistacia integerrima</name>
    <dbReference type="NCBI Taxonomy" id="434235"/>
    <lineage>
        <taxon>Eukaryota</taxon>
        <taxon>Viridiplantae</taxon>
        <taxon>Streptophyta</taxon>
        <taxon>Embryophyta</taxon>
        <taxon>Tracheophyta</taxon>
        <taxon>Spermatophyta</taxon>
        <taxon>Magnoliopsida</taxon>
        <taxon>eudicotyledons</taxon>
        <taxon>Gunneridae</taxon>
        <taxon>Pentapetalae</taxon>
        <taxon>rosids</taxon>
        <taxon>malvids</taxon>
        <taxon>Sapindales</taxon>
        <taxon>Anacardiaceae</taxon>
        <taxon>Pistacia</taxon>
    </lineage>
</organism>
<reference evidence="2" key="1">
    <citation type="journal article" date="2023" name="G3 (Bethesda)">
        <title>Genome assembly and association tests identify interacting loci associated with vigor, precocity, and sex in interspecific pistachio rootstocks.</title>
        <authorList>
            <person name="Palmer W."/>
            <person name="Jacygrad E."/>
            <person name="Sagayaradj S."/>
            <person name="Cavanaugh K."/>
            <person name="Han R."/>
            <person name="Bertier L."/>
            <person name="Beede B."/>
            <person name="Kafkas S."/>
            <person name="Golino D."/>
            <person name="Preece J."/>
            <person name="Michelmore R."/>
        </authorList>
    </citation>
    <scope>NUCLEOTIDE SEQUENCE [LARGE SCALE GENOMIC DNA]</scope>
</reference>
<dbReference type="Proteomes" id="UP001163603">
    <property type="component" value="Chromosome 7"/>
</dbReference>